<evidence type="ECO:0000313" key="2">
    <source>
        <dbReference type="EMBL" id="NXX98701.1"/>
    </source>
</evidence>
<dbReference type="Proteomes" id="UP000632886">
    <property type="component" value="Unassembled WGS sequence"/>
</dbReference>
<dbReference type="EMBL" id="WBNK01002417">
    <property type="protein sequence ID" value="NXX98701.1"/>
    <property type="molecule type" value="Genomic_DNA"/>
</dbReference>
<gene>
    <name evidence="2" type="primary">Dnah17_2</name>
    <name evidence="1" type="synonym">Dnah17_0</name>
    <name evidence="2" type="ORF">CENBEN_R14909</name>
    <name evidence="1" type="ORF">CENBEN_R15145</name>
</gene>
<accession>A0A852M1J6</accession>
<feature type="non-terminal residue" evidence="2">
    <location>
        <position position="65"/>
    </location>
</feature>
<reference evidence="2 3" key="1">
    <citation type="submission" date="2020-02" db="EMBL/GenBank/DDBJ databases">
        <title>Bird 10,000 Genomes (B10K) Project - Family phase.</title>
        <authorList>
            <person name="Zhang G."/>
        </authorList>
    </citation>
    <scope>NUCLEOTIDE SEQUENCE [LARGE SCALE GENOMIC DNA]</scope>
    <source>
        <strain evidence="2">B10K-DU-017-21</strain>
    </source>
</reference>
<organism evidence="2 3">
    <name type="scientific">Centropus bengalensis</name>
    <name type="common">lesser coucal</name>
    <dbReference type="NCBI Taxonomy" id="1463675"/>
    <lineage>
        <taxon>Eukaryota</taxon>
        <taxon>Metazoa</taxon>
        <taxon>Chordata</taxon>
        <taxon>Craniata</taxon>
        <taxon>Vertebrata</taxon>
        <taxon>Euteleostomi</taxon>
        <taxon>Archelosauria</taxon>
        <taxon>Archosauria</taxon>
        <taxon>Dinosauria</taxon>
        <taxon>Saurischia</taxon>
        <taxon>Theropoda</taxon>
        <taxon>Coelurosauria</taxon>
        <taxon>Aves</taxon>
        <taxon>Neognathae</taxon>
        <taxon>Neoaves</taxon>
        <taxon>Otidimorphae</taxon>
        <taxon>Cuculiformes</taxon>
        <taxon>Centropidae</taxon>
        <taxon>Centropus</taxon>
    </lineage>
</organism>
<comment type="caution">
    <text evidence="2">The sequence shown here is derived from an EMBL/GenBank/DDBJ whole genome shotgun (WGS) entry which is preliminary data.</text>
</comment>
<evidence type="ECO:0000313" key="3">
    <source>
        <dbReference type="Proteomes" id="UP000632886"/>
    </source>
</evidence>
<dbReference type="EMBL" id="WBNK01001953">
    <property type="protein sequence ID" value="NXX98229.1"/>
    <property type="molecule type" value="Genomic_DNA"/>
</dbReference>
<feature type="non-terminal residue" evidence="2">
    <location>
        <position position="1"/>
    </location>
</feature>
<proteinExistence type="predicted"/>
<name>A0A852M1J6_9AVES</name>
<protein>
    <submittedName>
        <fullName evidence="2">DYH17 protein</fullName>
    </submittedName>
</protein>
<dbReference type="AlphaFoldDB" id="A0A852M1J6"/>
<evidence type="ECO:0000313" key="1">
    <source>
        <dbReference type="EMBL" id="NXX98229.1"/>
    </source>
</evidence>
<keyword evidence="3" id="KW-1185">Reference proteome</keyword>
<sequence>SMFEPLKEMVALLSTYKEQLPEEIHLQLQDLPKRWDNTKKLCQRVKQNVAPLQANEAKLLSRKCQ</sequence>